<dbReference type="AlphaFoldDB" id="A0A328C8Y0"/>
<dbReference type="InterPro" id="IPR044855">
    <property type="entry name" value="CoA-Trfase_III_dom3_sf"/>
</dbReference>
<keyword evidence="1" id="KW-0808">Transferase</keyword>
<organism evidence="1 2">
    <name type="scientific">Lujinxingia litoralis</name>
    <dbReference type="NCBI Taxonomy" id="2211119"/>
    <lineage>
        <taxon>Bacteria</taxon>
        <taxon>Deltaproteobacteria</taxon>
        <taxon>Bradymonadales</taxon>
        <taxon>Lujinxingiaceae</taxon>
        <taxon>Lujinxingia</taxon>
    </lineage>
</organism>
<dbReference type="PANTHER" id="PTHR48228">
    <property type="entry name" value="SUCCINYL-COA--D-CITRAMALATE COA-TRANSFERASE"/>
    <property type="match status" value="1"/>
</dbReference>
<dbReference type="PANTHER" id="PTHR48228:SF5">
    <property type="entry name" value="ALPHA-METHYLACYL-COA RACEMASE"/>
    <property type="match status" value="1"/>
</dbReference>
<reference evidence="1 2" key="1">
    <citation type="submission" date="2018-05" db="EMBL/GenBank/DDBJ databases">
        <title>Lujinxingia marina gen. nov. sp. nov., a new facultative anaerobic member of the class Deltaproteobacteria, and proposal of Lujinxingaceae fam. nov.</title>
        <authorList>
            <person name="Li C.-M."/>
        </authorList>
    </citation>
    <scope>NUCLEOTIDE SEQUENCE [LARGE SCALE GENOMIC DNA]</scope>
    <source>
        <strain evidence="1 2">B210</strain>
    </source>
</reference>
<dbReference type="RefSeq" id="WP_111730398.1">
    <property type="nucleotide sequence ID" value="NZ_QHKO01000005.1"/>
</dbReference>
<gene>
    <name evidence="1" type="ORF">DL240_12780</name>
</gene>
<proteinExistence type="predicted"/>
<dbReference type="EMBL" id="QHKO01000005">
    <property type="protein sequence ID" value="RAL21836.1"/>
    <property type="molecule type" value="Genomic_DNA"/>
</dbReference>
<evidence type="ECO:0000313" key="1">
    <source>
        <dbReference type="EMBL" id="RAL21836.1"/>
    </source>
</evidence>
<keyword evidence="2" id="KW-1185">Reference proteome</keyword>
<protein>
    <submittedName>
        <fullName evidence="1">CoA transferase</fullName>
    </submittedName>
</protein>
<dbReference type="SUPFAM" id="SSF89796">
    <property type="entry name" value="CoA-transferase family III (CaiB/BaiF)"/>
    <property type="match status" value="1"/>
</dbReference>
<dbReference type="Gene3D" id="3.30.1540.10">
    <property type="entry name" value="formyl-coa transferase, domain 3"/>
    <property type="match status" value="1"/>
</dbReference>
<dbReference type="Proteomes" id="UP000249169">
    <property type="component" value="Unassembled WGS sequence"/>
</dbReference>
<evidence type="ECO:0000313" key="2">
    <source>
        <dbReference type="Proteomes" id="UP000249169"/>
    </source>
</evidence>
<accession>A0A328C8Y0</accession>
<dbReference type="InterPro" id="IPR003673">
    <property type="entry name" value="CoA-Trfase_fam_III"/>
</dbReference>
<comment type="caution">
    <text evidence="1">The sequence shown here is derived from an EMBL/GenBank/DDBJ whole genome shotgun (WGS) entry which is preliminary data.</text>
</comment>
<name>A0A328C8Y0_9DELT</name>
<sequence length="393" mass="41851">MEEKTTEKPGPLSGVRVLDLSRLLPGPFATLLLADLGAEVIKIEDPQVGDYARYYPPLVDGVGALYASINRNKRSLALDLKSSRGRSVVRQMLGQVDVLVESYRPGVLARLGLAPQELRESFPELIICSISGFGQTGPARERAGHDLNFLARAGLLGQNAAAGQSPVVPGFQLADLAGGALYAALGITAALYGRERGKEGAWLDISMTEGALSLVAPLVAMQAAGDPVRPGAGLLSGGLPCYRLYPTADGRHLAVAALEPKFWEALVAALHLEHLSGKGMLGGEAGEEVARELGDLLASESLNHWERLLARVDCCVEPVRDVGELIGDAMHQAREVFFMLAGVQQTRTPLSAQTLARDATPAPRRGEHSEAVLQDFGWSTESIDDLRRQGVIG</sequence>
<dbReference type="InterPro" id="IPR050509">
    <property type="entry name" value="CoA-transferase_III"/>
</dbReference>
<dbReference type="Gene3D" id="3.40.50.10540">
    <property type="entry name" value="Crotonobetainyl-coa:carnitine coa-transferase, domain 1"/>
    <property type="match status" value="1"/>
</dbReference>
<dbReference type="InterPro" id="IPR023606">
    <property type="entry name" value="CoA-Trfase_III_dom_1_sf"/>
</dbReference>
<dbReference type="OrthoDB" id="9781472at2"/>
<dbReference type="Pfam" id="PF02515">
    <property type="entry name" value="CoA_transf_3"/>
    <property type="match status" value="1"/>
</dbReference>
<dbReference type="GO" id="GO:0016740">
    <property type="term" value="F:transferase activity"/>
    <property type="evidence" value="ECO:0007669"/>
    <property type="project" value="UniProtKB-KW"/>
</dbReference>